<proteinExistence type="predicted"/>
<evidence type="ECO:0000313" key="2">
    <source>
        <dbReference type="Proteomes" id="UP001292094"/>
    </source>
</evidence>
<reference evidence="1" key="1">
    <citation type="submission" date="2023-11" db="EMBL/GenBank/DDBJ databases">
        <title>Genome assemblies of two species of porcelain crab, Petrolisthes cinctipes and Petrolisthes manimaculis (Anomura: Porcellanidae).</title>
        <authorList>
            <person name="Angst P."/>
        </authorList>
    </citation>
    <scope>NUCLEOTIDE SEQUENCE</scope>
    <source>
        <strain evidence="1">PB745_02</strain>
        <tissue evidence="1">Gill</tissue>
    </source>
</reference>
<organism evidence="1 2">
    <name type="scientific">Petrolisthes manimaculis</name>
    <dbReference type="NCBI Taxonomy" id="1843537"/>
    <lineage>
        <taxon>Eukaryota</taxon>
        <taxon>Metazoa</taxon>
        <taxon>Ecdysozoa</taxon>
        <taxon>Arthropoda</taxon>
        <taxon>Crustacea</taxon>
        <taxon>Multicrustacea</taxon>
        <taxon>Malacostraca</taxon>
        <taxon>Eumalacostraca</taxon>
        <taxon>Eucarida</taxon>
        <taxon>Decapoda</taxon>
        <taxon>Pleocyemata</taxon>
        <taxon>Anomura</taxon>
        <taxon>Galatheoidea</taxon>
        <taxon>Porcellanidae</taxon>
        <taxon>Petrolisthes</taxon>
    </lineage>
</organism>
<protein>
    <submittedName>
        <fullName evidence="1">Uncharacterized protein</fullName>
    </submittedName>
</protein>
<dbReference type="AlphaFoldDB" id="A0AAE1NCX8"/>
<evidence type="ECO:0000313" key="1">
    <source>
        <dbReference type="EMBL" id="KAK4286859.1"/>
    </source>
</evidence>
<name>A0AAE1NCX8_9EUCA</name>
<dbReference type="EMBL" id="JAWZYT010007272">
    <property type="protein sequence ID" value="KAK4286859.1"/>
    <property type="molecule type" value="Genomic_DNA"/>
</dbReference>
<gene>
    <name evidence="1" type="ORF">Pmani_040052</name>
</gene>
<accession>A0AAE1NCX8</accession>
<sequence>MSPAIAGQHRNYTLTRVYHKDHHPIATTRNKALLSGDGWVGLASSLGRRIWNGFYMPGRWGEEGMKRGCGVRLGTKEREGHRDGYGVKLGRAGGRHYGAGENSGPFFGNVEDS</sequence>
<dbReference type="Proteomes" id="UP001292094">
    <property type="component" value="Unassembled WGS sequence"/>
</dbReference>
<keyword evidence="2" id="KW-1185">Reference proteome</keyword>
<comment type="caution">
    <text evidence="1">The sequence shown here is derived from an EMBL/GenBank/DDBJ whole genome shotgun (WGS) entry which is preliminary data.</text>
</comment>